<keyword evidence="4" id="KW-1185">Reference proteome</keyword>
<dbReference type="PATRIC" id="fig|1607817.3.peg.466"/>
<dbReference type="EMBL" id="JYHA01000083">
    <property type="protein sequence ID" value="KKB96442.1"/>
    <property type="molecule type" value="Genomic_DNA"/>
</dbReference>
<dbReference type="SUPFAM" id="SSF53098">
    <property type="entry name" value="Ribonuclease H-like"/>
    <property type="match status" value="1"/>
</dbReference>
<reference evidence="3 4" key="1">
    <citation type="submission" date="2015-02" db="EMBL/GenBank/DDBJ databases">
        <title>Single cell genomics of a rare environmental alphaproteobacterium provides unique insights into Rickettsiaceae evolution.</title>
        <authorList>
            <person name="Martijn J."/>
            <person name="Schulz F."/>
            <person name="Zaremba-Niedzwiedzka K."/>
            <person name="Viklund J."/>
            <person name="Stepanauskas R."/>
            <person name="Andersson S.G.E."/>
            <person name="Horn M."/>
            <person name="Guy L."/>
            <person name="Ettema T.J.G."/>
        </authorList>
    </citation>
    <scope>NUCLEOTIDE SEQUENCE [LARGE SCALE GENOMIC DNA]</scope>
    <source>
        <strain evidence="3 4">SCGC AAA041-L04</strain>
    </source>
</reference>
<dbReference type="NCBIfam" id="NF033516">
    <property type="entry name" value="transpos_IS3"/>
    <property type="match status" value="1"/>
</dbReference>
<protein>
    <submittedName>
        <fullName evidence="3">Integrase core domain protein</fullName>
    </submittedName>
</protein>
<dbReference type="Proteomes" id="UP000033358">
    <property type="component" value="Unassembled WGS sequence"/>
</dbReference>
<comment type="caution">
    <text evidence="3">The sequence shown here is derived from an EMBL/GenBank/DDBJ whole genome shotgun (WGS) entry which is preliminary data.</text>
</comment>
<dbReference type="PANTHER" id="PTHR46889:SF5">
    <property type="entry name" value="INTEGRASE PROTEIN"/>
    <property type="match status" value="1"/>
</dbReference>
<name>A0A0F5MQV5_9RICK</name>
<dbReference type="Pfam" id="PF13276">
    <property type="entry name" value="HTH_21"/>
    <property type="match status" value="1"/>
</dbReference>
<dbReference type="InterPro" id="IPR001584">
    <property type="entry name" value="Integrase_cat-core"/>
</dbReference>
<proteinExistence type="predicted"/>
<sequence length="273" mass="32222">MLDPLDEEVSVRHQARLLGVCRSKIYYKPIISDDNFIANEILEIYGNSDCRYGYRKIHASLLVKGLIINKKKIQRMMKNLGLQGLYPKKKINTTIKNELHKIYPYLLKNVNITRSNQVWCSDITYIWVENKFMYFIAIIDLHSRYIVSYGLSYSLEADFYVEILKNSLVTARPEIFNTDQGSQFTSNGFINILIANKIAISMDHQGRCFDNIHVERLWRTVKQEAVYYYKPETVAELEKVLNEFVIWYNNERIHQALLYKTPREVYYGMKKSD</sequence>
<dbReference type="EMBL" id="JYHA01000087">
    <property type="protein sequence ID" value="KKB96357.1"/>
    <property type="molecule type" value="Genomic_DNA"/>
</dbReference>
<dbReference type="InterPro" id="IPR036397">
    <property type="entry name" value="RNaseH_sf"/>
</dbReference>
<evidence type="ECO:0000259" key="1">
    <source>
        <dbReference type="PROSITE" id="PS50994"/>
    </source>
</evidence>
<feature type="domain" description="Integrase catalytic" evidence="1">
    <location>
        <begin position="100"/>
        <end position="270"/>
    </location>
</feature>
<dbReference type="PANTHER" id="PTHR46889">
    <property type="entry name" value="TRANSPOSASE INSF FOR INSERTION SEQUENCE IS3B-RELATED"/>
    <property type="match status" value="1"/>
</dbReference>
<accession>A0A0F5MQV5</accession>
<dbReference type="Pfam" id="PF13333">
    <property type="entry name" value="rve_2"/>
    <property type="match status" value="1"/>
</dbReference>
<evidence type="ECO:0000313" key="4">
    <source>
        <dbReference type="Proteomes" id="UP000033358"/>
    </source>
</evidence>
<dbReference type="InterPro" id="IPR012337">
    <property type="entry name" value="RNaseH-like_sf"/>
</dbReference>
<evidence type="ECO:0000313" key="3">
    <source>
        <dbReference type="EMBL" id="KKB96442.1"/>
    </source>
</evidence>
<evidence type="ECO:0000313" key="2">
    <source>
        <dbReference type="EMBL" id="KKB96357.1"/>
    </source>
</evidence>
<dbReference type="PROSITE" id="PS50994">
    <property type="entry name" value="INTEGRASE"/>
    <property type="match status" value="1"/>
</dbReference>
<gene>
    <name evidence="3" type="ORF">SZ25_00469</name>
    <name evidence="2" type="ORF">SZ25_00506</name>
</gene>
<dbReference type="AlphaFoldDB" id="A0A0F5MQV5"/>
<dbReference type="InterPro" id="IPR048020">
    <property type="entry name" value="Transpos_IS3"/>
</dbReference>
<dbReference type="Pfam" id="PF00665">
    <property type="entry name" value="rve"/>
    <property type="match status" value="1"/>
</dbReference>
<dbReference type="InterPro" id="IPR050900">
    <property type="entry name" value="Transposase_IS3/IS150/IS904"/>
</dbReference>
<dbReference type="Gene3D" id="3.30.420.10">
    <property type="entry name" value="Ribonuclease H-like superfamily/Ribonuclease H"/>
    <property type="match status" value="1"/>
</dbReference>
<dbReference type="GO" id="GO:0015074">
    <property type="term" value="P:DNA integration"/>
    <property type="evidence" value="ECO:0007669"/>
    <property type="project" value="InterPro"/>
</dbReference>
<dbReference type="InterPro" id="IPR025948">
    <property type="entry name" value="HTH-like_dom"/>
</dbReference>
<dbReference type="GO" id="GO:0003676">
    <property type="term" value="F:nucleic acid binding"/>
    <property type="evidence" value="ECO:0007669"/>
    <property type="project" value="InterPro"/>
</dbReference>
<organism evidence="3 4">
    <name type="scientific">Candidatus Arcanibacter lacustris</name>
    <dbReference type="NCBI Taxonomy" id="1607817"/>
    <lineage>
        <taxon>Bacteria</taxon>
        <taxon>Pseudomonadati</taxon>
        <taxon>Pseudomonadota</taxon>
        <taxon>Alphaproteobacteria</taxon>
        <taxon>Rickettsiales</taxon>
        <taxon>Candidatus Arcanibacter</taxon>
    </lineage>
</organism>